<dbReference type="InterPro" id="IPR051163">
    <property type="entry name" value="Sodium:Solute_Symporter_SSF"/>
</dbReference>
<dbReference type="PANTHER" id="PTHR42985:SF40">
    <property type="entry name" value="LD47995P-RELATED"/>
    <property type="match status" value="1"/>
</dbReference>
<keyword evidence="6 12" id="KW-1133">Transmembrane helix</keyword>
<comment type="subcellular location">
    <subcellularLocation>
        <location evidence="1">Cell membrane</location>
        <topology evidence="1">Multi-pass membrane protein</topology>
    </subcellularLocation>
</comment>
<name>A0AAV4GP04_9GAST</name>
<gene>
    <name evidence="13" type="ORF">ElyMa_006079100</name>
</gene>
<keyword evidence="7" id="KW-0915">Sodium</keyword>
<feature type="transmembrane region" description="Helical" evidence="12">
    <location>
        <begin position="81"/>
        <end position="105"/>
    </location>
</feature>
<dbReference type="InterPro" id="IPR001734">
    <property type="entry name" value="Na/solute_symporter"/>
</dbReference>
<evidence type="ECO:0000256" key="3">
    <source>
        <dbReference type="ARBA" id="ARBA00022448"/>
    </source>
</evidence>
<sequence length="466" mass="51099">MALEASLTAIDYVVAAMMLLIPMGVGIWYALKDAKSPTKDEYLLGGRRMSVIPVTLSLFTTFQSASAQIGLPAEVFYYGGIYMLAGLGLGISYLVGCYTLIPLLYPLRITSIYEYLKLRYKSEAVRLFCTVIGMLTTLFYMAFVLLAPALALQAGFMSNRNQLAPFFVLHLMQTLPGMAGLYVTVLFCGALSSISSGINALAANTVEDILHRPLHGVKEATVVFITKLIAVAYGVGIIGLTYMVNRLRGPILQLVSMVFSAFGSPIVGIFVMGASVPWANKYGALSGAGVTLVFNLWLGIGRAMWGKRIEPLPSIGTAGCSNWTLLSNTTSRILNETFTDGCTQQINSTTTNNAHCHATTEPLIADVFPLFRISYEWHAMIGTILCIVLGLSVSYLTNLLLVDKRDSDIREEESTEARYIFPFLRKFWRLEDANTPICISPRDRIDNNHKTRENVGLTCLPEGTKV</sequence>
<dbReference type="InterPro" id="IPR038377">
    <property type="entry name" value="Na/Glc_symporter_sf"/>
</dbReference>
<evidence type="ECO:0000313" key="14">
    <source>
        <dbReference type="Proteomes" id="UP000762676"/>
    </source>
</evidence>
<protein>
    <submittedName>
        <fullName evidence="13">Sodium-coupled monocarboxylate transporter 1</fullName>
    </submittedName>
</protein>
<evidence type="ECO:0000256" key="1">
    <source>
        <dbReference type="ARBA" id="ARBA00004651"/>
    </source>
</evidence>
<organism evidence="13 14">
    <name type="scientific">Elysia marginata</name>
    <dbReference type="NCBI Taxonomy" id="1093978"/>
    <lineage>
        <taxon>Eukaryota</taxon>
        <taxon>Metazoa</taxon>
        <taxon>Spiralia</taxon>
        <taxon>Lophotrochozoa</taxon>
        <taxon>Mollusca</taxon>
        <taxon>Gastropoda</taxon>
        <taxon>Heterobranchia</taxon>
        <taxon>Euthyneura</taxon>
        <taxon>Panpulmonata</taxon>
        <taxon>Sacoglossa</taxon>
        <taxon>Placobranchoidea</taxon>
        <taxon>Plakobranchidae</taxon>
        <taxon>Elysia</taxon>
    </lineage>
</organism>
<dbReference type="Pfam" id="PF00474">
    <property type="entry name" value="SSF"/>
    <property type="match status" value="1"/>
</dbReference>
<feature type="transmembrane region" description="Helical" evidence="12">
    <location>
        <begin position="222"/>
        <end position="244"/>
    </location>
</feature>
<feature type="transmembrane region" description="Helical" evidence="12">
    <location>
        <begin position="179"/>
        <end position="201"/>
    </location>
</feature>
<keyword evidence="9 12" id="KW-0472">Membrane</keyword>
<keyword evidence="4" id="KW-1003">Cell membrane</keyword>
<feature type="transmembrane region" description="Helical" evidence="12">
    <location>
        <begin position="125"/>
        <end position="151"/>
    </location>
</feature>
<dbReference type="GO" id="GO:0005886">
    <property type="term" value="C:plasma membrane"/>
    <property type="evidence" value="ECO:0007669"/>
    <property type="project" value="UniProtKB-SubCell"/>
</dbReference>
<accession>A0AAV4GP04</accession>
<keyword evidence="8" id="KW-0406">Ion transport</keyword>
<keyword evidence="3" id="KW-0813">Transport</keyword>
<evidence type="ECO:0000256" key="6">
    <source>
        <dbReference type="ARBA" id="ARBA00022989"/>
    </source>
</evidence>
<evidence type="ECO:0000256" key="10">
    <source>
        <dbReference type="ARBA" id="ARBA00023201"/>
    </source>
</evidence>
<keyword evidence="5 12" id="KW-0812">Transmembrane</keyword>
<dbReference type="EMBL" id="BMAT01012183">
    <property type="protein sequence ID" value="GFR87522.1"/>
    <property type="molecule type" value="Genomic_DNA"/>
</dbReference>
<proteinExistence type="inferred from homology"/>
<feature type="transmembrane region" description="Helical" evidence="12">
    <location>
        <begin position="250"/>
        <end position="272"/>
    </location>
</feature>
<evidence type="ECO:0000313" key="13">
    <source>
        <dbReference type="EMBL" id="GFR87522.1"/>
    </source>
</evidence>
<evidence type="ECO:0000256" key="9">
    <source>
        <dbReference type="ARBA" id="ARBA00023136"/>
    </source>
</evidence>
<dbReference type="GO" id="GO:0015293">
    <property type="term" value="F:symporter activity"/>
    <property type="evidence" value="ECO:0007669"/>
    <property type="project" value="TreeGrafter"/>
</dbReference>
<dbReference type="AlphaFoldDB" id="A0AAV4GP04"/>
<evidence type="ECO:0000256" key="8">
    <source>
        <dbReference type="ARBA" id="ARBA00023065"/>
    </source>
</evidence>
<feature type="transmembrane region" description="Helical" evidence="12">
    <location>
        <begin position="12"/>
        <end position="31"/>
    </location>
</feature>
<comment type="caution">
    <text evidence="13">The sequence shown here is derived from an EMBL/GenBank/DDBJ whole genome shotgun (WGS) entry which is preliminary data.</text>
</comment>
<comment type="similarity">
    <text evidence="2 11">Belongs to the sodium:solute symporter (SSF) (TC 2.A.21) family.</text>
</comment>
<keyword evidence="14" id="KW-1185">Reference proteome</keyword>
<dbReference type="PROSITE" id="PS50283">
    <property type="entry name" value="NA_SOLUT_SYMP_3"/>
    <property type="match status" value="2"/>
</dbReference>
<evidence type="ECO:0000256" key="11">
    <source>
        <dbReference type="RuleBase" id="RU362091"/>
    </source>
</evidence>
<evidence type="ECO:0000256" key="12">
    <source>
        <dbReference type="SAM" id="Phobius"/>
    </source>
</evidence>
<dbReference type="PANTHER" id="PTHR42985">
    <property type="entry name" value="SODIUM-COUPLED MONOCARBOXYLATE TRANSPORTER"/>
    <property type="match status" value="1"/>
</dbReference>
<feature type="transmembrane region" description="Helical" evidence="12">
    <location>
        <begin position="51"/>
        <end position="69"/>
    </location>
</feature>
<evidence type="ECO:0000256" key="2">
    <source>
        <dbReference type="ARBA" id="ARBA00006434"/>
    </source>
</evidence>
<dbReference type="Gene3D" id="1.20.1730.10">
    <property type="entry name" value="Sodium/glucose cotransporter"/>
    <property type="match status" value="2"/>
</dbReference>
<feature type="transmembrane region" description="Helical" evidence="12">
    <location>
        <begin position="377"/>
        <end position="401"/>
    </location>
</feature>
<reference evidence="13 14" key="1">
    <citation type="journal article" date="2021" name="Elife">
        <title>Chloroplast acquisition without the gene transfer in kleptoplastic sea slugs, Plakobranchus ocellatus.</title>
        <authorList>
            <person name="Maeda T."/>
            <person name="Takahashi S."/>
            <person name="Yoshida T."/>
            <person name="Shimamura S."/>
            <person name="Takaki Y."/>
            <person name="Nagai Y."/>
            <person name="Toyoda A."/>
            <person name="Suzuki Y."/>
            <person name="Arimoto A."/>
            <person name="Ishii H."/>
            <person name="Satoh N."/>
            <person name="Nishiyama T."/>
            <person name="Hasebe M."/>
            <person name="Maruyama T."/>
            <person name="Minagawa J."/>
            <person name="Obokata J."/>
            <person name="Shigenobu S."/>
        </authorList>
    </citation>
    <scope>NUCLEOTIDE SEQUENCE [LARGE SCALE GENOMIC DNA]</scope>
</reference>
<evidence type="ECO:0000256" key="4">
    <source>
        <dbReference type="ARBA" id="ARBA00022475"/>
    </source>
</evidence>
<feature type="transmembrane region" description="Helical" evidence="12">
    <location>
        <begin position="284"/>
        <end position="305"/>
    </location>
</feature>
<dbReference type="Proteomes" id="UP000762676">
    <property type="component" value="Unassembled WGS sequence"/>
</dbReference>
<evidence type="ECO:0000256" key="7">
    <source>
        <dbReference type="ARBA" id="ARBA00023053"/>
    </source>
</evidence>
<keyword evidence="10" id="KW-0739">Sodium transport</keyword>
<evidence type="ECO:0000256" key="5">
    <source>
        <dbReference type="ARBA" id="ARBA00022692"/>
    </source>
</evidence>
<dbReference type="GO" id="GO:0006814">
    <property type="term" value="P:sodium ion transport"/>
    <property type="evidence" value="ECO:0007669"/>
    <property type="project" value="UniProtKB-KW"/>
</dbReference>